<evidence type="ECO:0000256" key="2">
    <source>
        <dbReference type="ARBA" id="ARBA00022448"/>
    </source>
</evidence>
<dbReference type="PANTHER" id="PTHR23513:SF11">
    <property type="entry name" value="STAPHYLOFERRIN A TRANSPORTER"/>
    <property type="match status" value="1"/>
</dbReference>
<feature type="transmembrane region" description="Helical" evidence="7">
    <location>
        <begin position="385"/>
        <end position="406"/>
    </location>
</feature>
<dbReference type="Gene3D" id="1.20.1250.20">
    <property type="entry name" value="MFS general substrate transporter like domains"/>
    <property type="match status" value="1"/>
</dbReference>
<dbReference type="GO" id="GO:0022857">
    <property type="term" value="F:transmembrane transporter activity"/>
    <property type="evidence" value="ECO:0007669"/>
    <property type="project" value="InterPro"/>
</dbReference>
<feature type="transmembrane region" description="Helical" evidence="7">
    <location>
        <begin position="12"/>
        <end position="32"/>
    </location>
</feature>
<feature type="transmembrane region" description="Helical" evidence="7">
    <location>
        <begin position="357"/>
        <end position="379"/>
    </location>
</feature>
<keyword evidence="4 7" id="KW-0812">Transmembrane</keyword>
<dbReference type="PROSITE" id="PS50850">
    <property type="entry name" value="MFS"/>
    <property type="match status" value="1"/>
</dbReference>
<reference evidence="9 10" key="1">
    <citation type="submission" date="2016-04" db="EMBL/GenBank/DDBJ databases">
        <title>Peptidophaga gingivicola gen. nov., sp. nov., isolated from human subgingival plaque.</title>
        <authorList>
            <person name="Beall C.J."/>
            <person name="Mokrzan E.M."/>
            <person name="Griffen A.L."/>
            <person name="Leys E.J."/>
        </authorList>
    </citation>
    <scope>NUCLEOTIDE SEQUENCE [LARGE SCALE GENOMIC DNA]</scope>
    <source>
        <strain evidence="9 10">BA112</strain>
    </source>
</reference>
<dbReference type="CDD" id="cd06173">
    <property type="entry name" value="MFS_MefA_like"/>
    <property type="match status" value="1"/>
</dbReference>
<protein>
    <submittedName>
        <fullName evidence="9">MFS transporter</fullName>
    </submittedName>
</protein>
<evidence type="ECO:0000256" key="5">
    <source>
        <dbReference type="ARBA" id="ARBA00022989"/>
    </source>
</evidence>
<dbReference type="InterPro" id="IPR010290">
    <property type="entry name" value="TM_effector"/>
</dbReference>
<feature type="transmembrane region" description="Helical" evidence="7">
    <location>
        <begin position="300"/>
        <end position="317"/>
    </location>
</feature>
<dbReference type="PANTHER" id="PTHR23513">
    <property type="entry name" value="INTEGRAL MEMBRANE EFFLUX PROTEIN-RELATED"/>
    <property type="match status" value="1"/>
</dbReference>
<evidence type="ECO:0000256" key="3">
    <source>
        <dbReference type="ARBA" id="ARBA00022475"/>
    </source>
</evidence>
<feature type="transmembrane region" description="Helical" evidence="7">
    <location>
        <begin position="323"/>
        <end position="345"/>
    </location>
</feature>
<organism evidence="9 10">
    <name type="scientific">Peptidiphaga gingivicola</name>
    <dbReference type="NCBI Taxonomy" id="2741497"/>
    <lineage>
        <taxon>Bacteria</taxon>
        <taxon>Bacillati</taxon>
        <taxon>Actinomycetota</taxon>
        <taxon>Actinomycetes</taxon>
        <taxon>Actinomycetales</taxon>
        <taxon>Actinomycetaceae</taxon>
        <taxon>Peptidiphaga</taxon>
    </lineage>
</organism>
<keyword evidence="5 7" id="KW-1133">Transmembrane helix</keyword>
<gene>
    <name evidence="9" type="ORF">A4H34_03765</name>
</gene>
<evidence type="ECO:0000313" key="10">
    <source>
        <dbReference type="Proteomes" id="UP000078368"/>
    </source>
</evidence>
<accession>A0A179B4Y0</accession>
<dbReference type="EMBL" id="LVZK01000001">
    <property type="protein sequence ID" value="OAP86293.1"/>
    <property type="molecule type" value="Genomic_DNA"/>
</dbReference>
<comment type="subcellular location">
    <subcellularLocation>
        <location evidence="1">Cell membrane</location>
        <topology evidence="1">Multi-pass membrane protein</topology>
    </subcellularLocation>
</comment>
<feature type="domain" description="Major facilitator superfamily (MFS) profile" evidence="8">
    <location>
        <begin position="1"/>
        <end position="410"/>
    </location>
</feature>
<dbReference type="STRING" id="1823756.A4H34_03765"/>
<keyword evidence="10" id="KW-1185">Reference proteome</keyword>
<evidence type="ECO:0000259" key="8">
    <source>
        <dbReference type="PROSITE" id="PS50850"/>
    </source>
</evidence>
<feature type="transmembrane region" description="Helical" evidence="7">
    <location>
        <begin position="270"/>
        <end position="288"/>
    </location>
</feature>
<evidence type="ECO:0000256" key="1">
    <source>
        <dbReference type="ARBA" id="ARBA00004651"/>
    </source>
</evidence>
<dbReference type="InterPro" id="IPR020846">
    <property type="entry name" value="MFS_dom"/>
</dbReference>
<keyword evidence="6 7" id="KW-0472">Membrane</keyword>
<dbReference type="Proteomes" id="UP000078368">
    <property type="component" value="Unassembled WGS sequence"/>
</dbReference>
<evidence type="ECO:0000313" key="9">
    <source>
        <dbReference type="EMBL" id="OAP86293.1"/>
    </source>
</evidence>
<evidence type="ECO:0000256" key="7">
    <source>
        <dbReference type="SAM" id="Phobius"/>
    </source>
</evidence>
<keyword evidence="2" id="KW-0813">Transport</keyword>
<comment type="caution">
    <text evidence="9">The sequence shown here is derived from an EMBL/GenBank/DDBJ whole genome shotgun (WGS) entry which is preliminary data.</text>
</comment>
<keyword evidence="3" id="KW-1003">Cell membrane</keyword>
<dbReference type="SUPFAM" id="SSF103473">
    <property type="entry name" value="MFS general substrate transporter"/>
    <property type="match status" value="1"/>
</dbReference>
<feature type="transmembrane region" description="Helical" evidence="7">
    <location>
        <begin position="80"/>
        <end position="100"/>
    </location>
</feature>
<dbReference type="InterPro" id="IPR036259">
    <property type="entry name" value="MFS_trans_sf"/>
</dbReference>
<dbReference type="GO" id="GO:0005886">
    <property type="term" value="C:plasma membrane"/>
    <property type="evidence" value="ECO:0007669"/>
    <property type="project" value="UniProtKB-SubCell"/>
</dbReference>
<dbReference type="AlphaFoldDB" id="A0A179B4Y0"/>
<proteinExistence type="predicted"/>
<feature type="transmembrane region" description="Helical" evidence="7">
    <location>
        <begin position="47"/>
        <end position="68"/>
    </location>
</feature>
<dbReference type="Pfam" id="PF05977">
    <property type="entry name" value="MFS_3"/>
    <property type="match status" value="1"/>
</dbReference>
<evidence type="ECO:0000256" key="6">
    <source>
        <dbReference type="ARBA" id="ARBA00023136"/>
    </source>
</evidence>
<feature type="transmembrane region" description="Helical" evidence="7">
    <location>
        <begin position="164"/>
        <end position="192"/>
    </location>
</feature>
<feature type="transmembrane region" description="Helical" evidence="7">
    <location>
        <begin position="234"/>
        <end position="258"/>
    </location>
</feature>
<name>A0A179B4Y0_9ACTO</name>
<dbReference type="OrthoDB" id="9775268at2"/>
<sequence length="458" mass="48903">MGRTFASLKHRNYRIWFFASLIGNIGTWMQFIAQDWIVLAELTKDNAFAVGLVSALQLTPTMLFLPFTGLLVDRFDRRKILLMTQGALALLAAGLGALVLTGEVQVWHVAVFAFASGTAASVDMPSRAVFVSELVPAEDLPNAVGLNSTSFNLGRLVGPGASGLLIAAVGSGWVFLVNAATFGFTIAAVLAVRPSEYFTKSAGQGEPAREVDSSASRRGRFREGLRYIRQRPDLAVIFVVAGTVSCLCMNYQLTSAAMARTVFGLEAGEYGILGSLLGAGSLGGALLAARRSRAPRVRTVAVAAALCGVTALVNAVMPTYASYAVSLVFVGFTALLLFTSANTAVQVSTAPEIRGRVMSLYQTVMIGTAPIGLFIAGWVCENVSPRWGVGIGAVAAFVVVLAAFVWGRRHWGVEVRYSFTPRPRVEIIGPVERERLREQELAREVASAQDRHTPGVVL</sequence>
<evidence type="ECO:0000256" key="4">
    <source>
        <dbReference type="ARBA" id="ARBA00022692"/>
    </source>
</evidence>
<dbReference type="RefSeq" id="WP_064231133.1">
    <property type="nucleotide sequence ID" value="NZ_LVZK01000001.1"/>
</dbReference>